<keyword evidence="2" id="KW-1185">Reference proteome</keyword>
<gene>
    <name evidence="1" type="ORF">C5748_13495</name>
</gene>
<sequence>MISTGLLASHPDHHELADELAARRRAMADRFAQYLEHWLPPADAGDMAVFLCTVLQGLAVHARDETGVGKLSAVAAIACAGVLCSVKSCR</sequence>
<proteinExistence type="predicted"/>
<dbReference type="InterPro" id="IPR036271">
    <property type="entry name" value="Tet_transcr_reg_TetR-rel_C_sf"/>
</dbReference>
<dbReference type="EMBL" id="PVBR01000008">
    <property type="protein sequence ID" value="PRD43202.1"/>
    <property type="molecule type" value="Genomic_DNA"/>
</dbReference>
<evidence type="ECO:0008006" key="3">
    <source>
        <dbReference type="Google" id="ProtNLM"/>
    </source>
</evidence>
<comment type="caution">
    <text evidence="1">The sequence shown here is derived from an EMBL/GenBank/DDBJ whole genome shotgun (WGS) entry which is preliminary data.</text>
</comment>
<reference evidence="1 2" key="1">
    <citation type="submission" date="2018-02" db="EMBL/GenBank/DDBJ databases">
        <title>The draft genome of Phyllobacterium sp. 1N-3.</title>
        <authorList>
            <person name="Liu L."/>
            <person name="Li L."/>
            <person name="Zhang X."/>
            <person name="Wang T."/>
            <person name="Liang L."/>
        </authorList>
    </citation>
    <scope>NUCLEOTIDE SEQUENCE [LARGE SCALE GENOMIC DNA]</scope>
    <source>
        <strain evidence="1 2">1N-3</strain>
    </source>
</reference>
<dbReference type="AlphaFoldDB" id="A0A2S9IRP3"/>
<dbReference type="Gene3D" id="1.10.357.10">
    <property type="entry name" value="Tetracycline Repressor, domain 2"/>
    <property type="match status" value="1"/>
</dbReference>
<evidence type="ECO:0000313" key="2">
    <source>
        <dbReference type="Proteomes" id="UP000239434"/>
    </source>
</evidence>
<protein>
    <recommendedName>
        <fullName evidence="3">TetR family transcriptional regulator</fullName>
    </recommendedName>
</protein>
<name>A0A2S9IRP3_9HYPH</name>
<organism evidence="1 2">
    <name type="scientific">Phyllobacterium phragmitis</name>
    <dbReference type="NCBI Taxonomy" id="2670329"/>
    <lineage>
        <taxon>Bacteria</taxon>
        <taxon>Pseudomonadati</taxon>
        <taxon>Pseudomonadota</taxon>
        <taxon>Alphaproteobacteria</taxon>
        <taxon>Hyphomicrobiales</taxon>
        <taxon>Phyllobacteriaceae</taxon>
        <taxon>Phyllobacterium</taxon>
    </lineage>
</organism>
<dbReference type="SUPFAM" id="SSF48498">
    <property type="entry name" value="Tetracyclin repressor-like, C-terminal domain"/>
    <property type="match status" value="1"/>
</dbReference>
<accession>A0A2S9IRP3</accession>
<dbReference type="Proteomes" id="UP000239434">
    <property type="component" value="Unassembled WGS sequence"/>
</dbReference>
<evidence type="ECO:0000313" key="1">
    <source>
        <dbReference type="EMBL" id="PRD43202.1"/>
    </source>
</evidence>